<name>A0AAV8VCP2_9CUCU</name>
<keyword evidence="1" id="KW-0479">Metal-binding</keyword>
<comment type="caution">
    <text evidence="7">The sequence shown here is derived from an EMBL/GenBank/DDBJ whole genome shotgun (WGS) entry which is preliminary data.</text>
</comment>
<feature type="compositionally biased region" description="Acidic residues" evidence="5">
    <location>
        <begin position="19"/>
        <end position="32"/>
    </location>
</feature>
<evidence type="ECO:0000259" key="6">
    <source>
        <dbReference type="PROSITE" id="PS50808"/>
    </source>
</evidence>
<dbReference type="GO" id="GO:0008270">
    <property type="term" value="F:zinc ion binding"/>
    <property type="evidence" value="ECO:0007669"/>
    <property type="project" value="UniProtKB-KW"/>
</dbReference>
<evidence type="ECO:0000256" key="5">
    <source>
        <dbReference type="SAM" id="MobiDB-lite"/>
    </source>
</evidence>
<accession>A0AAV8VCP2</accession>
<dbReference type="Proteomes" id="UP001159042">
    <property type="component" value="Unassembled WGS sequence"/>
</dbReference>
<dbReference type="EMBL" id="JANEYG010000150">
    <property type="protein sequence ID" value="KAJ8912029.1"/>
    <property type="molecule type" value="Genomic_DNA"/>
</dbReference>
<protein>
    <recommendedName>
        <fullName evidence="6">BED-type domain-containing protein</fullName>
    </recommendedName>
</protein>
<evidence type="ECO:0000256" key="4">
    <source>
        <dbReference type="PROSITE-ProRule" id="PRU00027"/>
    </source>
</evidence>
<evidence type="ECO:0000256" key="1">
    <source>
        <dbReference type="ARBA" id="ARBA00022723"/>
    </source>
</evidence>
<gene>
    <name evidence="7" type="ORF">NQ315_000522</name>
</gene>
<feature type="domain" description="BED-type" evidence="6">
    <location>
        <begin position="59"/>
        <end position="113"/>
    </location>
</feature>
<keyword evidence="2 4" id="KW-0863">Zinc-finger</keyword>
<feature type="region of interest" description="Disordered" evidence="5">
    <location>
        <begin position="1"/>
        <end position="45"/>
    </location>
</feature>
<dbReference type="InterPro" id="IPR003656">
    <property type="entry name" value="Znf_BED"/>
</dbReference>
<evidence type="ECO:0000256" key="2">
    <source>
        <dbReference type="ARBA" id="ARBA00022771"/>
    </source>
</evidence>
<reference evidence="7 8" key="1">
    <citation type="journal article" date="2023" name="Insect Mol. Biol.">
        <title>Genome sequencing provides insights into the evolution of gene families encoding plant cell wall-degrading enzymes in longhorned beetles.</title>
        <authorList>
            <person name="Shin N.R."/>
            <person name="Okamura Y."/>
            <person name="Kirsch R."/>
            <person name="Pauchet Y."/>
        </authorList>
    </citation>
    <scope>NUCLEOTIDE SEQUENCE [LARGE SCALE GENOMIC DNA]</scope>
    <source>
        <strain evidence="7">EAD_L_NR</strain>
    </source>
</reference>
<dbReference type="PROSITE" id="PS50808">
    <property type="entry name" value="ZF_BED"/>
    <property type="match status" value="1"/>
</dbReference>
<dbReference type="AlphaFoldDB" id="A0AAV8VCP2"/>
<keyword evidence="3" id="KW-0862">Zinc</keyword>
<organism evidence="7 8">
    <name type="scientific">Exocentrus adspersus</name>
    <dbReference type="NCBI Taxonomy" id="1586481"/>
    <lineage>
        <taxon>Eukaryota</taxon>
        <taxon>Metazoa</taxon>
        <taxon>Ecdysozoa</taxon>
        <taxon>Arthropoda</taxon>
        <taxon>Hexapoda</taxon>
        <taxon>Insecta</taxon>
        <taxon>Pterygota</taxon>
        <taxon>Neoptera</taxon>
        <taxon>Endopterygota</taxon>
        <taxon>Coleoptera</taxon>
        <taxon>Polyphaga</taxon>
        <taxon>Cucujiformia</taxon>
        <taxon>Chrysomeloidea</taxon>
        <taxon>Cerambycidae</taxon>
        <taxon>Lamiinae</taxon>
        <taxon>Acanthocinini</taxon>
        <taxon>Exocentrus</taxon>
    </lineage>
</organism>
<evidence type="ECO:0000313" key="7">
    <source>
        <dbReference type="EMBL" id="KAJ8912029.1"/>
    </source>
</evidence>
<keyword evidence="8" id="KW-1185">Reference proteome</keyword>
<sequence>MERYLIKDNTKAKEKENVDNQESETSESEEITEQPSTEEKENDENILKKLKAKSYNASRKFQEEWKNQNDWLTKDKDSERPYCKICHKVINGGISHIQRHQKTNIHERNLKKGFEYTSNS</sequence>
<feature type="compositionally biased region" description="Basic and acidic residues" evidence="5">
    <location>
        <begin position="1"/>
        <end position="18"/>
    </location>
</feature>
<evidence type="ECO:0000313" key="8">
    <source>
        <dbReference type="Proteomes" id="UP001159042"/>
    </source>
</evidence>
<proteinExistence type="predicted"/>
<evidence type="ECO:0000256" key="3">
    <source>
        <dbReference type="ARBA" id="ARBA00022833"/>
    </source>
</evidence>
<dbReference type="GO" id="GO:0003677">
    <property type="term" value="F:DNA binding"/>
    <property type="evidence" value="ECO:0007669"/>
    <property type="project" value="InterPro"/>
</dbReference>